<feature type="domain" description="Sir1 ORC-binding" evidence="1">
    <location>
        <begin position="4"/>
        <end position="125"/>
    </location>
</feature>
<organism evidence="2 3">
    <name type="scientific">Saccharomyces uvarum</name>
    <name type="common">Yeast</name>
    <name type="synonym">Saccharomyces bayanus var. uvarum</name>
    <dbReference type="NCBI Taxonomy" id="230603"/>
    <lineage>
        <taxon>Eukaryota</taxon>
        <taxon>Fungi</taxon>
        <taxon>Dikarya</taxon>
        <taxon>Ascomycota</taxon>
        <taxon>Saccharomycotina</taxon>
        <taxon>Saccharomycetes</taxon>
        <taxon>Saccharomycetales</taxon>
        <taxon>Saccharomycetaceae</taxon>
        <taxon>Saccharomyces</taxon>
    </lineage>
</organism>
<feature type="domain" description="Sir1 ORC-binding" evidence="1">
    <location>
        <begin position="462"/>
        <end position="580"/>
    </location>
</feature>
<dbReference type="EMBL" id="OX365922">
    <property type="protein sequence ID" value="CAI4045639.1"/>
    <property type="molecule type" value="Genomic_DNA"/>
</dbReference>
<evidence type="ECO:0000313" key="3">
    <source>
        <dbReference type="Proteomes" id="UP001162090"/>
    </source>
</evidence>
<dbReference type="InterPro" id="IPR021646">
    <property type="entry name" value="Sir1_ORC-binding"/>
</dbReference>
<dbReference type="InterPro" id="IPR037240">
    <property type="entry name" value="ORC1-binding_dom"/>
</dbReference>
<accession>A0AA35J1T3</accession>
<protein>
    <recommendedName>
        <fullName evidence="1">Sir1 ORC-binding domain-containing protein</fullName>
    </recommendedName>
</protein>
<evidence type="ECO:0000313" key="2">
    <source>
        <dbReference type="EMBL" id="CAI4045639.1"/>
    </source>
</evidence>
<dbReference type="Pfam" id="PF11603">
    <property type="entry name" value="Sir1"/>
    <property type="match status" value="2"/>
</dbReference>
<gene>
    <name evidence="2" type="primary">SUVC11G3130</name>
    <name evidence="2" type="ORF">SUVC_11G3130</name>
</gene>
<dbReference type="Proteomes" id="UP001162090">
    <property type="component" value="Chromosome 11"/>
</dbReference>
<dbReference type="SUPFAM" id="SSF144005">
    <property type="entry name" value="ORC1-binding domain"/>
    <property type="match status" value="2"/>
</dbReference>
<evidence type="ECO:0000259" key="1">
    <source>
        <dbReference type="Pfam" id="PF11603"/>
    </source>
</evidence>
<sequence>MLEINSKFVVIDGWLVDVVERKPINFWSPEIRLLIPNDDDYEKLLQQDLVDWTQLKKDAKSILVGVDSVELFKHLKLSLREFFLLDDGKVVLKRIRSKLHCKVIKKFAQRCCRLFLPKWGTIYIYPMIQDDQIRPDGVLQFSLDVQPNLEYPLIDINVNNQYIIIEGFLIYLNERRLCKWNDNNLRDRIGLKTWTCLRKLYNPMSLDIVYNLNSNYYFVKDDQFFQIMGKRAFVKFCKTVGNNTHDKASFYFCVRTTTTRATHIAYILTDAARTSFTNKRDALKFIVRERPIMEDVDSNVNFSELKNQLFIEVKIIKNFFSTYIFQLESQLMKYINQEEKNNYRVGTISGEVLDQIRDFPVSKVTMSLIAAGEDRKYIELLQELARRLEKICMKKTLRSLEEIRETFDQKSDLQIALEMEYYQSIEDCERTLELIKEDVLPLLVKQLVSKSVYEYGLVQEEYISPRFLAADGFLIDLAEEKPINPRDPRLLTLLKDFQRDSVAQLNLIDWDDFKKSQSPIPLRARTLFKYCRKLNKMFTQDADFKLHLPPSEVNMMDAQLMISYPCIPICLEDKKVRYLYDDSFIPGCGTATTSSSATLQLNDCEWKNRLQKDPELQLQEGVKRMRLLTSYEELRSKYIFAFEKLRTDEYGD</sequence>
<name>A0AA35J1T3_SACUV</name>
<reference evidence="2" key="1">
    <citation type="submission" date="2022-10" db="EMBL/GenBank/DDBJ databases">
        <authorList>
            <person name="Byrne P K."/>
        </authorList>
    </citation>
    <scope>NUCLEOTIDE SEQUENCE</scope>
    <source>
        <strain evidence="2">CBS7001</strain>
    </source>
</reference>
<proteinExistence type="predicted"/>
<dbReference type="AlphaFoldDB" id="A0AA35J1T3"/>